<name>A0ABR9XFR8_9SPHI</name>
<keyword evidence="3" id="KW-0597">Phosphoprotein</keyword>
<keyword evidence="9" id="KW-0812">Transmembrane</keyword>
<evidence type="ECO:0000256" key="5">
    <source>
        <dbReference type="ARBA" id="ARBA00022741"/>
    </source>
</evidence>
<dbReference type="PANTHER" id="PTHR24421">
    <property type="entry name" value="NITRATE/NITRITE SENSOR PROTEIN NARX-RELATED"/>
    <property type="match status" value="1"/>
</dbReference>
<evidence type="ECO:0000256" key="3">
    <source>
        <dbReference type="ARBA" id="ARBA00022553"/>
    </source>
</evidence>
<dbReference type="InterPro" id="IPR011047">
    <property type="entry name" value="Quinoprotein_ADH-like_sf"/>
</dbReference>
<keyword evidence="5" id="KW-0547">Nucleotide-binding</keyword>
<dbReference type="Gene3D" id="2.60.40.10">
    <property type="entry name" value="Immunoglobulins"/>
    <property type="match status" value="1"/>
</dbReference>
<dbReference type="InterPro" id="IPR036890">
    <property type="entry name" value="HATPase_C_sf"/>
</dbReference>
<dbReference type="Gene3D" id="1.20.5.1930">
    <property type="match status" value="1"/>
</dbReference>
<evidence type="ECO:0000313" key="12">
    <source>
        <dbReference type="EMBL" id="MBE9666237.1"/>
    </source>
</evidence>
<dbReference type="Gene3D" id="3.30.565.10">
    <property type="entry name" value="Histidine kinase-like ATPase, C-terminal domain"/>
    <property type="match status" value="1"/>
</dbReference>
<dbReference type="InterPro" id="IPR011712">
    <property type="entry name" value="Sig_transdc_His_kin_sub3_dim/P"/>
</dbReference>
<feature type="domain" description="Histidine kinase" evidence="11">
    <location>
        <begin position="768"/>
        <end position="962"/>
    </location>
</feature>
<dbReference type="EMBL" id="JADFFM010000001">
    <property type="protein sequence ID" value="MBE9666237.1"/>
    <property type="molecule type" value="Genomic_DNA"/>
</dbReference>
<keyword evidence="10" id="KW-0732">Signal</keyword>
<dbReference type="EC" id="2.7.13.3" evidence="2"/>
<accession>A0ABR9XFR8</accession>
<dbReference type="InterPro" id="IPR005467">
    <property type="entry name" value="His_kinase_dom"/>
</dbReference>
<keyword evidence="8" id="KW-0902">Two-component regulatory system</keyword>
<evidence type="ECO:0000256" key="8">
    <source>
        <dbReference type="ARBA" id="ARBA00023012"/>
    </source>
</evidence>
<dbReference type="InterPro" id="IPR003594">
    <property type="entry name" value="HATPase_dom"/>
</dbReference>
<evidence type="ECO:0000256" key="9">
    <source>
        <dbReference type="SAM" id="Phobius"/>
    </source>
</evidence>
<comment type="catalytic activity">
    <reaction evidence="1">
        <text>ATP + protein L-histidine = ADP + protein N-phospho-L-histidine.</text>
        <dbReference type="EC" id="2.7.13.3"/>
    </reaction>
</comment>
<comment type="caution">
    <text evidence="12">The sequence shown here is derived from an EMBL/GenBank/DDBJ whole genome shotgun (WGS) entry which is preliminary data.</text>
</comment>
<keyword evidence="6" id="KW-0418">Kinase</keyword>
<feature type="chain" id="PRO_5045047373" description="histidine kinase" evidence="10">
    <location>
        <begin position="27"/>
        <end position="993"/>
    </location>
</feature>
<dbReference type="Proteomes" id="UP000632774">
    <property type="component" value="Unassembled WGS sequence"/>
</dbReference>
<evidence type="ECO:0000256" key="1">
    <source>
        <dbReference type="ARBA" id="ARBA00000085"/>
    </source>
</evidence>
<evidence type="ECO:0000256" key="4">
    <source>
        <dbReference type="ARBA" id="ARBA00022679"/>
    </source>
</evidence>
<keyword evidence="9" id="KW-1133">Transmembrane helix</keyword>
<feature type="signal peptide" evidence="10">
    <location>
        <begin position="1"/>
        <end position="26"/>
    </location>
</feature>
<keyword evidence="4" id="KW-0808">Transferase</keyword>
<protein>
    <recommendedName>
        <fullName evidence="2">histidine kinase</fullName>
        <ecNumber evidence="2">2.7.13.3</ecNumber>
    </recommendedName>
</protein>
<dbReference type="SUPFAM" id="SSF50998">
    <property type="entry name" value="Quinoprotein alcohol dehydrogenase-like"/>
    <property type="match status" value="1"/>
</dbReference>
<evidence type="ECO:0000259" key="11">
    <source>
        <dbReference type="PROSITE" id="PS50109"/>
    </source>
</evidence>
<reference evidence="12 13" key="1">
    <citation type="submission" date="2020-10" db="EMBL/GenBank/DDBJ databases">
        <title>Mucilaginibacter mali sp. nov., isolated from rhizosphere soil of apple orchard.</title>
        <authorList>
            <person name="Lee J.-S."/>
            <person name="Kim H.S."/>
            <person name="Kim J.-S."/>
        </authorList>
    </citation>
    <scope>NUCLEOTIDE SEQUENCE [LARGE SCALE GENOMIC DNA]</scope>
    <source>
        <strain evidence="12 13">KCTC 23157</strain>
    </source>
</reference>
<dbReference type="PANTHER" id="PTHR24421:SF10">
    <property type="entry name" value="NITRATE_NITRITE SENSOR PROTEIN NARQ"/>
    <property type="match status" value="1"/>
</dbReference>
<keyword evidence="7" id="KW-0067">ATP-binding</keyword>
<dbReference type="InterPro" id="IPR013783">
    <property type="entry name" value="Ig-like_fold"/>
</dbReference>
<dbReference type="RefSeq" id="WP_194105606.1">
    <property type="nucleotide sequence ID" value="NZ_JADFFM010000001.1"/>
</dbReference>
<keyword evidence="13" id="KW-1185">Reference proteome</keyword>
<dbReference type="PROSITE" id="PS50109">
    <property type="entry name" value="HIS_KIN"/>
    <property type="match status" value="1"/>
</dbReference>
<evidence type="ECO:0000256" key="10">
    <source>
        <dbReference type="SAM" id="SignalP"/>
    </source>
</evidence>
<organism evidence="12 13">
    <name type="scientific">Mucilaginibacter boryungensis</name>
    <dbReference type="NCBI Taxonomy" id="768480"/>
    <lineage>
        <taxon>Bacteria</taxon>
        <taxon>Pseudomonadati</taxon>
        <taxon>Bacteroidota</taxon>
        <taxon>Sphingobacteriia</taxon>
        <taxon>Sphingobacteriales</taxon>
        <taxon>Sphingobacteriaceae</taxon>
        <taxon>Mucilaginibacter</taxon>
    </lineage>
</organism>
<gene>
    <name evidence="12" type="ORF">IRJ18_07680</name>
</gene>
<dbReference type="Gene3D" id="2.130.10.10">
    <property type="entry name" value="YVTN repeat-like/Quinoprotein amine dehydrogenase"/>
    <property type="match status" value="2"/>
</dbReference>
<evidence type="ECO:0000256" key="2">
    <source>
        <dbReference type="ARBA" id="ARBA00012438"/>
    </source>
</evidence>
<dbReference type="CDD" id="cd16917">
    <property type="entry name" value="HATPase_UhpB-NarQ-NarX-like"/>
    <property type="match status" value="1"/>
</dbReference>
<dbReference type="InterPro" id="IPR015943">
    <property type="entry name" value="WD40/YVTN_repeat-like_dom_sf"/>
</dbReference>
<keyword evidence="9" id="KW-0472">Membrane</keyword>
<dbReference type="Pfam" id="PF02518">
    <property type="entry name" value="HATPase_c"/>
    <property type="match status" value="1"/>
</dbReference>
<dbReference type="Pfam" id="PF07730">
    <property type="entry name" value="HisKA_3"/>
    <property type="match status" value="1"/>
</dbReference>
<sequence length="993" mass="112830">MYKLFLLKINLALTLLLLFVCANLKAQDNPIKQAFEFPTKEIYDLHVDKHGFLWIASDLGVARYDGINCVHFSNPRQISLGCTNLLEDNYGRIWFNNFNGQIFYIEHETVTLLESYKFNNERNFPRMVLFHDQLLATSDKGLFVLNTKNLTGTYISNNTYTSSLAVLKNQVLVHGDKVWYCYNEAAGLKKLSYAGDEEINGNVYLLTKNTYRDTVYMMVNPAGIVKKLMVLNDTLKQVDQIAFGRFINTISITPNNQWINTNDCSYSLKTGEKVQGYNLSAIVNDLEGNTWFSSLYYGLLIQYKKDIAGKTIIPELDNGDLVISIRNYKDKLLVGTQKGFLILYDPVSKNTVFKIKVSPTAGSINYIAAINADEYILASSVATYKINIPTKKVTELVNIKTVKQLCYDEKAIYIASTSGLFVIPHERSDRVNQQIMNAFGHVFKYSAIDNYFYLRLRCRTIAYFPNQASLFVSIKNSLFKIDKNGMKPFLFNNDQVYAASLVYLNNRLYIGTISNGMLVVEKDSVKRISVQNGLFSKSIFKIKPIDKNLWILGSGPLQLFNTQQKVLVDNYEFPDRSASQVFDLEGANQMIYLATSSGLENFPLVKNAGDKRLKNYLLYIKVNNKIVTKNSKLKLAYEENNVLFNIGIPAYLKARDIYIKYCLATKTDSTWLTTEPGERTIHFSSLMPGNYTFKAIAVDPRLGVADTMISYSFSIDRPWWGSTIFKIMLALLFLLIILYGYAIMLRKRMALKKAFDTQQQLILAERQRISSEMHDDIGSGVFTIQSLANKASKAGNASPEIDQIKNQVNELSAKIREVIWSTHVGNDNLEMLIYYIYAQIHQLFEYLEIKLVSEMPDDIPDLKITVQSRRTVYLLVKEIVHNAIKHSKATTIGLKMFTDEQALYISVYDNGIGINPDNQISKGSANGMGLGNIRSRIEKLNGHLSIENNNGAHINIKIPLNALRVSEFDKNLTKWQLFITKLLKIPAETQEGK</sequence>
<dbReference type="SUPFAM" id="SSF55874">
    <property type="entry name" value="ATPase domain of HSP90 chaperone/DNA topoisomerase II/histidine kinase"/>
    <property type="match status" value="1"/>
</dbReference>
<proteinExistence type="predicted"/>
<feature type="transmembrane region" description="Helical" evidence="9">
    <location>
        <begin position="719"/>
        <end position="743"/>
    </location>
</feature>
<dbReference type="SMART" id="SM00387">
    <property type="entry name" value="HATPase_c"/>
    <property type="match status" value="1"/>
</dbReference>
<dbReference type="InterPro" id="IPR050482">
    <property type="entry name" value="Sensor_HK_TwoCompSys"/>
</dbReference>
<evidence type="ECO:0000256" key="6">
    <source>
        <dbReference type="ARBA" id="ARBA00022777"/>
    </source>
</evidence>
<evidence type="ECO:0000313" key="13">
    <source>
        <dbReference type="Proteomes" id="UP000632774"/>
    </source>
</evidence>
<evidence type="ECO:0000256" key="7">
    <source>
        <dbReference type="ARBA" id="ARBA00022840"/>
    </source>
</evidence>